<evidence type="ECO:0000256" key="1">
    <source>
        <dbReference type="SAM" id="MobiDB-lite"/>
    </source>
</evidence>
<dbReference type="InterPro" id="IPR001810">
    <property type="entry name" value="F-box_dom"/>
</dbReference>
<proteinExistence type="predicted"/>
<reference evidence="3" key="3">
    <citation type="journal article" date="2017" name="Nature">
        <title>Genome sequence of the progenitor of the wheat D genome Aegilops tauschii.</title>
        <authorList>
            <person name="Luo M.C."/>
            <person name="Gu Y.Q."/>
            <person name="Puiu D."/>
            <person name="Wang H."/>
            <person name="Twardziok S.O."/>
            <person name="Deal K.R."/>
            <person name="Huo N."/>
            <person name="Zhu T."/>
            <person name="Wang L."/>
            <person name="Wang Y."/>
            <person name="McGuire P.E."/>
            <person name="Liu S."/>
            <person name="Long H."/>
            <person name="Ramasamy R.K."/>
            <person name="Rodriguez J.C."/>
            <person name="Van S.L."/>
            <person name="Yuan L."/>
            <person name="Wang Z."/>
            <person name="Xia Z."/>
            <person name="Xiao L."/>
            <person name="Anderson O.D."/>
            <person name="Ouyang S."/>
            <person name="Liang Y."/>
            <person name="Zimin A.V."/>
            <person name="Pertea G."/>
            <person name="Qi P."/>
            <person name="Bennetzen J.L."/>
            <person name="Dai X."/>
            <person name="Dawson M.W."/>
            <person name="Muller H.G."/>
            <person name="Kugler K."/>
            <person name="Rivarola-Duarte L."/>
            <person name="Spannagl M."/>
            <person name="Mayer K.F.X."/>
            <person name="Lu F.H."/>
            <person name="Bevan M.W."/>
            <person name="Leroy P."/>
            <person name="Li P."/>
            <person name="You F.M."/>
            <person name="Sun Q."/>
            <person name="Liu Z."/>
            <person name="Lyons E."/>
            <person name="Wicker T."/>
            <person name="Salzberg S.L."/>
            <person name="Devos K.M."/>
            <person name="Dvorak J."/>
        </authorList>
    </citation>
    <scope>NUCLEOTIDE SEQUENCE [LARGE SCALE GENOMIC DNA]</scope>
    <source>
        <strain evidence="3">cv. AL8/78</strain>
    </source>
</reference>
<dbReference type="Proteomes" id="UP000015105">
    <property type="component" value="Chromosome 6D"/>
</dbReference>
<dbReference type="PANTHER" id="PTHR32278">
    <property type="entry name" value="F-BOX DOMAIN-CONTAINING PROTEIN"/>
    <property type="match status" value="1"/>
</dbReference>
<reference evidence="3" key="4">
    <citation type="submission" date="2019-03" db="UniProtKB">
        <authorList>
            <consortium name="EnsemblPlants"/>
        </authorList>
    </citation>
    <scope>IDENTIFICATION</scope>
</reference>
<dbReference type="Pfam" id="PF14299">
    <property type="entry name" value="PP2"/>
    <property type="match status" value="1"/>
</dbReference>
<dbReference type="EnsemblPlants" id="AET6Gv20939400.2">
    <property type="protein sequence ID" value="AET6Gv20939400.2"/>
    <property type="gene ID" value="AET6Gv20939400"/>
</dbReference>
<accession>A0A453Q180</accession>
<evidence type="ECO:0000313" key="4">
    <source>
        <dbReference type="Proteomes" id="UP000015105"/>
    </source>
</evidence>
<dbReference type="CDD" id="cd22162">
    <property type="entry name" value="F-box_AtSKIP3-like"/>
    <property type="match status" value="1"/>
</dbReference>
<dbReference type="PANTHER" id="PTHR32278:SF142">
    <property type="entry name" value="OS02G0812600 PROTEIN"/>
    <property type="match status" value="1"/>
</dbReference>
<evidence type="ECO:0000313" key="3">
    <source>
        <dbReference type="EnsemblPlants" id="AET6Gv20939400.2"/>
    </source>
</evidence>
<feature type="region of interest" description="Disordered" evidence="1">
    <location>
        <begin position="1"/>
        <end position="56"/>
    </location>
</feature>
<sequence length="362" mass="40196">HNQTAASPSCFVAKPPAAFSTPTPEQIRGDCDPQTSRNSRTRRHRPAGGRTEEPMEEACEIARLPEELLSAALARTTPRDACRAAAVSPAFRAAADSDDVWAGFLPPGGLPPLADGEPPAPALPSSKKELFLRLSAGPALLQDKLVSVWLDRETGAKCYMLSARNLFIVWGNTPEYWTWIPLEDSRFSEGAELVNVCWFEIHGKIHGKMLSQGTTYAAYMVFKMDENSYGLNFPVQEASVSSGATNLTRKVCLQADDGDEDEYEYVEEEDEEDDEEEEEDEDEDDDDEYYRALTDRRVVSHKENVTFPQKRADGWLELELGEFLDEGGDDGEVSISLTETKSGRWKSGLIVQGIEIRHKKSG</sequence>
<reference evidence="3" key="5">
    <citation type="journal article" date="2021" name="G3 (Bethesda)">
        <title>Aegilops tauschii genome assembly Aet v5.0 features greater sequence contiguity and improved annotation.</title>
        <authorList>
            <person name="Wang L."/>
            <person name="Zhu T."/>
            <person name="Rodriguez J.C."/>
            <person name="Deal K.R."/>
            <person name="Dubcovsky J."/>
            <person name="McGuire P.E."/>
            <person name="Lux T."/>
            <person name="Spannagl M."/>
            <person name="Mayer K.F.X."/>
            <person name="Baldrich P."/>
            <person name="Meyers B.C."/>
            <person name="Huo N."/>
            <person name="Gu Y.Q."/>
            <person name="Zhou H."/>
            <person name="Devos K.M."/>
            <person name="Bennetzen J.L."/>
            <person name="Unver T."/>
            <person name="Budak H."/>
            <person name="Gulick P.J."/>
            <person name="Galiba G."/>
            <person name="Kalapos B."/>
            <person name="Nelson D.R."/>
            <person name="Li P."/>
            <person name="You F.M."/>
            <person name="Luo M.C."/>
            <person name="Dvorak J."/>
        </authorList>
    </citation>
    <scope>NUCLEOTIDE SEQUENCE [LARGE SCALE GENOMIC DNA]</scope>
    <source>
        <strain evidence="3">cv. AL8/78</strain>
    </source>
</reference>
<dbReference type="InterPro" id="IPR036047">
    <property type="entry name" value="F-box-like_dom_sf"/>
</dbReference>
<dbReference type="Gramene" id="AET6Gv20939400.2">
    <property type="protein sequence ID" value="AET6Gv20939400.2"/>
    <property type="gene ID" value="AET6Gv20939400"/>
</dbReference>
<reference evidence="4" key="2">
    <citation type="journal article" date="2017" name="Nat. Plants">
        <title>The Aegilops tauschii genome reveals multiple impacts of transposons.</title>
        <authorList>
            <person name="Zhao G."/>
            <person name="Zou C."/>
            <person name="Li K."/>
            <person name="Wang K."/>
            <person name="Li T."/>
            <person name="Gao L."/>
            <person name="Zhang X."/>
            <person name="Wang H."/>
            <person name="Yang Z."/>
            <person name="Liu X."/>
            <person name="Jiang W."/>
            <person name="Mao L."/>
            <person name="Kong X."/>
            <person name="Jiao Y."/>
            <person name="Jia J."/>
        </authorList>
    </citation>
    <scope>NUCLEOTIDE SEQUENCE [LARGE SCALE GENOMIC DNA]</scope>
    <source>
        <strain evidence="4">cv. AL8/78</strain>
    </source>
</reference>
<name>A0A453Q180_AEGTS</name>
<dbReference type="AlphaFoldDB" id="A0A453Q180"/>
<keyword evidence="4" id="KW-1185">Reference proteome</keyword>
<dbReference type="PROSITE" id="PS50181">
    <property type="entry name" value="FBOX"/>
    <property type="match status" value="1"/>
</dbReference>
<dbReference type="Pfam" id="PF12937">
    <property type="entry name" value="F-box-like"/>
    <property type="match status" value="1"/>
</dbReference>
<feature type="domain" description="F-box" evidence="2">
    <location>
        <begin position="58"/>
        <end position="104"/>
    </location>
</feature>
<dbReference type="STRING" id="200361.A0A453Q180"/>
<organism evidence="3 4">
    <name type="scientific">Aegilops tauschii subsp. strangulata</name>
    <name type="common">Goatgrass</name>
    <dbReference type="NCBI Taxonomy" id="200361"/>
    <lineage>
        <taxon>Eukaryota</taxon>
        <taxon>Viridiplantae</taxon>
        <taxon>Streptophyta</taxon>
        <taxon>Embryophyta</taxon>
        <taxon>Tracheophyta</taxon>
        <taxon>Spermatophyta</taxon>
        <taxon>Magnoliopsida</taxon>
        <taxon>Liliopsida</taxon>
        <taxon>Poales</taxon>
        <taxon>Poaceae</taxon>
        <taxon>BOP clade</taxon>
        <taxon>Pooideae</taxon>
        <taxon>Triticodae</taxon>
        <taxon>Triticeae</taxon>
        <taxon>Triticinae</taxon>
        <taxon>Aegilops</taxon>
    </lineage>
</organism>
<protein>
    <recommendedName>
        <fullName evidence="2">F-box domain-containing protein</fullName>
    </recommendedName>
</protein>
<dbReference type="Gene3D" id="1.20.1280.50">
    <property type="match status" value="1"/>
</dbReference>
<dbReference type="SUPFAM" id="SSF81383">
    <property type="entry name" value="F-box domain"/>
    <property type="match status" value="1"/>
</dbReference>
<feature type="region of interest" description="Disordered" evidence="1">
    <location>
        <begin position="258"/>
        <end position="288"/>
    </location>
</feature>
<evidence type="ECO:0000259" key="2">
    <source>
        <dbReference type="PROSITE" id="PS50181"/>
    </source>
</evidence>
<dbReference type="InterPro" id="IPR025886">
    <property type="entry name" value="PP2-like"/>
</dbReference>
<reference evidence="4" key="1">
    <citation type="journal article" date="2014" name="Science">
        <title>Ancient hybridizations among the ancestral genomes of bread wheat.</title>
        <authorList>
            <consortium name="International Wheat Genome Sequencing Consortium,"/>
            <person name="Marcussen T."/>
            <person name="Sandve S.R."/>
            <person name="Heier L."/>
            <person name="Spannagl M."/>
            <person name="Pfeifer M."/>
            <person name="Jakobsen K.S."/>
            <person name="Wulff B.B."/>
            <person name="Steuernagel B."/>
            <person name="Mayer K.F."/>
            <person name="Olsen O.A."/>
        </authorList>
    </citation>
    <scope>NUCLEOTIDE SEQUENCE [LARGE SCALE GENOMIC DNA]</scope>
    <source>
        <strain evidence="4">cv. AL8/78</strain>
    </source>
</reference>